<accession>A0A7J7JDT2</accession>
<dbReference type="GO" id="GO:0003341">
    <property type="term" value="P:cilium movement"/>
    <property type="evidence" value="ECO:0007669"/>
    <property type="project" value="InterPro"/>
</dbReference>
<feature type="region of interest" description="Disordered" evidence="1">
    <location>
        <begin position="812"/>
        <end position="855"/>
    </location>
</feature>
<sequence length="891" mass="101245">MALQEAAPFIETFQFVEPKSTSKSKSISKAVVPNHLLSSKIYTKVQQNAAIKATPAIVHFEGMEIGKTVQQVISLCNVAREVVRLHIIPPQTRHFNIKYTKSERLVPGMTMNCIVEFTPEDYRYYYDSIRIHTPGEDNIIIPIHAYPLMDSSEVSFPTQVPKHSDWREAISLIFSALSNTYDEAFTVTPLSGVVPANGSTTVYIHYQPISYCTSIMKLQLDISQFNCKPMVCTVTGYCQPGLNAVKPAAIVQTPLHKSRVSSPLERSRQKKLLSRKSTKALPEEQNLKQKRIIDGIRIPDKIETVHHVSNILLQKPGKMTLKELIEAEKSVSGRQMKENRFEQAVRKNVYEERQNQLRWQVKIGDTAMKPQDKAKIVSERQHSWAIYRELRGDPTPSEERRRTETESLWRRTLRDASQLAEEGIQFDLYTNNPWSTRHSATDKFTQAARKIIMRNRAKKNLKQLNAFLKNWNKKQEMLEGGQGETSCDPEEEDVSDTSTIKLRPILASTKVVHAKYPFFVPPNKKDELAPDALNEVVTYETDIDLGVKTPFFDLQVPAQSRLMGYNDHEIHLGYDYVEPVLARSLRTGAQDEIVNLVKPHEAVASRSEVLSKSVNAENKKETSKRLTSLRVEDLEEHEAEKSDMKKGGVTTALTPPEAMFKPIEYPPLHIFNATPGLQVFKSPVAYAEVDSDYHLCPLPKYTLQPVEPSQHKSTQKEFLDREDVIKGTMTWKKFPSQGLTSLSNVPTLSNVWVPRWNDPFSDDLLPLEVPSLQSGLAEEDVLEHMDEEGDDMTNIVLTPEMVAVQFDTLSTIPSHQSNSDEKQLQSDHFPNGNKMPTTYLPVSSSGPVPREQREQELDQFISRRSNRLGQRIHSKLTLLNNQTTRDDLVLQ</sequence>
<proteinExistence type="predicted"/>
<feature type="compositionally biased region" description="Polar residues" evidence="1">
    <location>
        <begin position="834"/>
        <end position="846"/>
    </location>
</feature>
<feature type="region of interest" description="Disordered" evidence="1">
    <location>
        <begin position="259"/>
        <end position="280"/>
    </location>
</feature>
<dbReference type="GO" id="GO:0097729">
    <property type="term" value="C:9+2 motile cilium"/>
    <property type="evidence" value="ECO:0007669"/>
    <property type="project" value="TreeGrafter"/>
</dbReference>
<dbReference type="PANTHER" id="PTHR46500">
    <property type="entry name" value="CILIA- AND FLAGELLA-ASSOCIATED PROTEIN 221"/>
    <property type="match status" value="1"/>
</dbReference>
<dbReference type="InterPro" id="IPR029676">
    <property type="entry name" value="CFAP221"/>
</dbReference>
<gene>
    <name evidence="2" type="ORF">EB796_017906</name>
</gene>
<dbReference type="OrthoDB" id="5538672at2759"/>
<keyword evidence="3" id="KW-1185">Reference proteome</keyword>
<dbReference type="InterPro" id="IPR013783">
    <property type="entry name" value="Ig-like_fold"/>
</dbReference>
<dbReference type="Proteomes" id="UP000593567">
    <property type="component" value="Unassembled WGS sequence"/>
</dbReference>
<dbReference type="Pfam" id="PF24771">
    <property type="entry name" value="Ig_CFAP74_1st"/>
    <property type="match status" value="1"/>
</dbReference>
<evidence type="ECO:0000313" key="2">
    <source>
        <dbReference type="EMBL" id="KAF6023804.1"/>
    </source>
</evidence>
<organism evidence="2 3">
    <name type="scientific">Bugula neritina</name>
    <name type="common">Brown bryozoan</name>
    <name type="synonym">Sertularia neritina</name>
    <dbReference type="NCBI Taxonomy" id="10212"/>
    <lineage>
        <taxon>Eukaryota</taxon>
        <taxon>Metazoa</taxon>
        <taxon>Spiralia</taxon>
        <taxon>Lophotrochozoa</taxon>
        <taxon>Bryozoa</taxon>
        <taxon>Gymnolaemata</taxon>
        <taxon>Cheilostomatida</taxon>
        <taxon>Flustrina</taxon>
        <taxon>Buguloidea</taxon>
        <taxon>Bugulidae</taxon>
        <taxon>Bugula</taxon>
    </lineage>
</organism>
<comment type="caution">
    <text evidence="2">The sequence shown here is derived from an EMBL/GenBank/DDBJ whole genome shotgun (WGS) entry which is preliminary data.</text>
</comment>
<protein>
    <submittedName>
        <fullName evidence="2">CFAP221</fullName>
    </submittedName>
</protein>
<dbReference type="EMBL" id="VXIV02002663">
    <property type="protein sequence ID" value="KAF6023804.1"/>
    <property type="molecule type" value="Genomic_DNA"/>
</dbReference>
<evidence type="ECO:0000256" key="1">
    <source>
        <dbReference type="SAM" id="MobiDB-lite"/>
    </source>
</evidence>
<dbReference type="Gene3D" id="2.60.40.10">
    <property type="entry name" value="Immunoglobulins"/>
    <property type="match status" value="1"/>
</dbReference>
<reference evidence="2" key="1">
    <citation type="submission" date="2020-06" db="EMBL/GenBank/DDBJ databases">
        <title>Draft genome of Bugula neritina, a colonial animal packing powerful symbionts and potential medicines.</title>
        <authorList>
            <person name="Rayko M."/>
        </authorList>
    </citation>
    <scope>NUCLEOTIDE SEQUENCE [LARGE SCALE GENOMIC DNA]</scope>
    <source>
        <strain evidence="2">Kwan_BN1</strain>
    </source>
</reference>
<evidence type="ECO:0000313" key="3">
    <source>
        <dbReference type="Proteomes" id="UP000593567"/>
    </source>
</evidence>
<feature type="compositionally biased region" description="Basic residues" evidence="1">
    <location>
        <begin position="268"/>
        <end position="278"/>
    </location>
</feature>
<dbReference type="AlphaFoldDB" id="A0A7J7JDT2"/>
<dbReference type="GO" id="GO:0044458">
    <property type="term" value="P:motile cilium assembly"/>
    <property type="evidence" value="ECO:0007669"/>
    <property type="project" value="TreeGrafter"/>
</dbReference>
<dbReference type="PANTHER" id="PTHR46500:SF1">
    <property type="entry name" value="CILIA- AND FLAGELLA-ASSOCIATED PROTEIN 221"/>
    <property type="match status" value="1"/>
</dbReference>
<name>A0A7J7JDT2_BUGNE</name>